<feature type="modified residue" description="Phosphohistidine" evidence="2">
    <location>
        <position position="53"/>
    </location>
</feature>
<dbReference type="AlphaFoldDB" id="A0A941I657"/>
<accession>A0A941I657</accession>
<dbReference type="EMBL" id="JAGSPN010000002">
    <property type="protein sequence ID" value="MBR7781240.1"/>
    <property type="molecule type" value="Genomic_DNA"/>
</dbReference>
<protein>
    <submittedName>
        <fullName evidence="4">Hpt domain-containing protein</fullName>
    </submittedName>
</protein>
<evidence type="ECO:0000259" key="3">
    <source>
        <dbReference type="PROSITE" id="PS50894"/>
    </source>
</evidence>
<sequence length="108" mass="11696">MPAFNYAAALQAADPEIIDIMAAPFLAALPQYLQDIETAASEQRHSDLRRHAHTLKGLAGNFGAEPIVSLSHTIEELGKQEQSAEAQPLLTTLKNELREFITVLSASA</sequence>
<organism evidence="4 5">
    <name type="scientific">Undibacterium luofuense</name>
    <dbReference type="NCBI Taxonomy" id="2828733"/>
    <lineage>
        <taxon>Bacteria</taxon>
        <taxon>Pseudomonadati</taxon>
        <taxon>Pseudomonadota</taxon>
        <taxon>Betaproteobacteria</taxon>
        <taxon>Burkholderiales</taxon>
        <taxon>Oxalobacteraceae</taxon>
        <taxon>Undibacterium</taxon>
    </lineage>
</organism>
<proteinExistence type="predicted"/>
<dbReference type="GO" id="GO:0000160">
    <property type="term" value="P:phosphorelay signal transduction system"/>
    <property type="evidence" value="ECO:0007669"/>
    <property type="project" value="UniProtKB-KW"/>
</dbReference>
<dbReference type="InterPro" id="IPR008207">
    <property type="entry name" value="Sig_transdc_His_kin_Hpt_dom"/>
</dbReference>
<evidence type="ECO:0000313" key="5">
    <source>
        <dbReference type="Proteomes" id="UP000680067"/>
    </source>
</evidence>
<keyword evidence="1" id="KW-0902">Two-component regulatory system</keyword>
<gene>
    <name evidence="4" type="ORF">KDM89_03715</name>
</gene>
<dbReference type="CDD" id="cd00088">
    <property type="entry name" value="HPT"/>
    <property type="match status" value="1"/>
</dbReference>
<keyword evidence="2" id="KW-0597">Phosphoprotein</keyword>
<name>A0A941I657_9BURK</name>
<dbReference type="PROSITE" id="PS50894">
    <property type="entry name" value="HPT"/>
    <property type="match status" value="1"/>
</dbReference>
<dbReference type="Proteomes" id="UP000680067">
    <property type="component" value="Unassembled WGS sequence"/>
</dbReference>
<evidence type="ECO:0000256" key="2">
    <source>
        <dbReference type="PROSITE-ProRule" id="PRU00110"/>
    </source>
</evidence>
<dbReference type="RefSeq" id="WP_212686614.1">
    <property type="nucleotide sequence ID" value="NZ_CAXBSD010000239.1"/>
</dbReference>
<dbReference type="GO" id="GO:0004672">
    <property type="term" value="F:protein kinase activity"/>
    <property type="evidence" value="ECO:0007669"/>
    <property type="project" value="UniProtKB-ARBA"/>
</dbReference>
<evidence type="ECO:0000256" key="1">
    <source>
        <dbReference type="ARBA" id="ARBA00023012"/>
    </source>
</evidence>
<dbReference type="SUPFAM" id="SSF47226">
    <property type="entry name" value="Histidine-containing phosphotransfer domain, HPT domain"/>
    <property type="match status" value="1"/>
</dbReference>
<feature type="domain" description="HPt" evidence="3">
    <location>
        <begin position="14"/>
        <end position="107"/>
    </location>
</feature>
<reference evidence="4" key="1">
    <citation type="submission" date="2021-04" db="EMBL/GenBank/DDBJ databases">
        <title>novel species isolated from subtropical streams in China.</title>
        <authorList>
            <person name="Lu H."/>
        </authorList>
    </citation>
    <scope>NUCLEOTIDE SEQUENCE</scope>
    <source>
        <strain evidence="4">LFS511W</strain>
    </source>
</reference>
<dbReference type="SMART" id="SM00073">
    <property type="entry name" value="HPT"/>
    <property type="match status" value="1"/>
</dbReference>
<dbReference type="Gene3D" id="1.20.120.160">
    <property type="entry name" value="HPT domain"/>
    <property type="match status" value="1"/>
</dbReference>
<comment type="caution">
    <text evidence="4">The sequence shown here is derived from an EMBL/GenBank/DDBJ whole genome shotgun (WGS) entry which is preliminary data.</text>
</comment>
<dbReference type="InterPro" id="IPR036641">
    <property type="entry name" value="HPT_dom_sf"/>
</dbReference>
<dbReference type="Pfam" id="PF01627">
    <property type="entry name" value="Hpt"/>
    <property type="match status" value="1"/>
</dbReference>
<keyword evidence="5" id="KW-1185">Reference proteome</keyword>
<evidence type="ECO:0000313" key="4">
    <source>
        <dbReference type="EMBL" id="MBR7781240.1"/>
    </source>
</evidence>